<keyword evidence="5" id="KW-0804">Transcription</keyword>
<organism evidence="7 8">
    <name type="scientific">Fusarium euwallaceae</name>
    <dbReference type="NCBI Taxonomy" id="1147111"/>
    <lineage>
        <taxon>Eukaryota</taxon>
        <taxon>Fungi</taxon>
        <taxon>Dikarya</taxon>
        <taxon>Ascomycota</taxon>
        <taxon>Pezizomycotina</taxon>
        <taxon>Sordariomycetes</taxon>
        <taxon>Hypocreomycetidae</taxon>
        <taxon>Hypocreales</taxon>
        <taxon>Nectriaceae</taxon>
        <taxon>Fusarium</taxon>
        <taxon>Fusarium solani species complex</taxon>
    </lineage>
</organism>
<sequence length="455" mass="51170">MALHHAISYTVQHLGDLATRHDFWCINVPRTSHGVSAVRHALVALGAAHWSFLSRQSLVLHSSREQQCLGLFLKHYNLAIRHLGPSMANAAPQDMKTILMCCLIFICVENMRGRYEEALRHLKAGLRLLISLRPTSRVATLRHWGVCGTDTRQDVTDNIPQDDELNSLALLFSRLALDTSVLTDGDVVSHLEMLGQPESIQFPVSSGSPTPFPTAAAARDELHRFEIFHDIYYERVFQKNAPNTDGPLEFDQEDKDIYRMLYHQYQWWRVCFDLYVETRRNSATPEEKDLIAKLRLNQLTWNALFKQDHWSLDLDPILVPGELEAIVEQAETIACSTSTRNHPVFTFDADIIPSLSYVGAFSDDPDLLRRLVKVLRKLKVREGPWDSDELAEIYEGVLVAREQYGQVISGYPGGLLSVAEALAALGLPCVKPTNSILRLSSSIKGYSIGGNIDVV</sequence>
<name>A0A430MBQ0_9HYPO</name>
<evidence type="ECO:0008006" key="9">
    <source>
        <dbReference type="Google" id="ProtNLM"/>
    </source>
</evidence>
<dbReference type="InterPro" id="IPR021858">
    <property type="entry name" value="Fun_TF"/>
</dbReference>
<gene>
    <name evidence="7" type="ORF">BHE90_000030</name>
</gene>
<keyword evidence="2" id="KW-0862">Zinc</keyword>
<comment type="caution">
    <text evidence="7">The sequence shown here is derived from an EMBL/GenBank/DDBJ whole genome shotgun (WGS) entry which is preliminary data.</text>
</comment>
<reference evidence="7 8" key="1">
    <citation type="submission" date="2017-06" db="EMBL/GenBank/DDBJ databases">
        <title>Comparative genomic analysis of Ambrosia Fusariam Clade fungi.</title>
        <authorList>
            <person name="Stajich J.E."/>
            <person name="Carrillo J."/>
            <person name="Kijimoto T."/>
            <person name="Eskalen A."/>
            <person name="O'Donnell K."/>
            <person name="Kasson M."/>
        </authorList>
    </citation>
    <scope>NUCLEOTIDE SEQUENCE [LARGE SCALE GENOMIC DNA]</scope>
    <source>
        <strain evidence="7 8">UCR1854</strain>
    </source>
</reference>
<evidence type="ECO:0000313" key="7">
    <source>
        <dbReference type="EMBL" id="RTE85294.1"/>
    </source>
</evidence>
<keyword evidence="4" id="KW-0238">DNA-binding</keyword>
<dbReference type="GO" id="GO:0046872">
    <property type="term" value="F:metal ion binding"/>
    <property type="evidence" value="ECO:0007669"/>
    <property type="project" value="UniProtKB-KW"/>
</dbReference>
<evidence type="ECO:0000256" key="6">
    <source>
        <dbReference type="ARBA" id="ARBA00023242"/>
    </source>
</evidence>
<protein>
    <recommendedName>
        <fullName evidence="9">Transcription factor domain-containing protein</fullName>
    </recommendedName>
</protein>
<dbReference type="EMBL" id="MIKF01000001">
    <property type="protein sequence ID" value="RTE85294.1"/>
    <property type="molecule type" value="Genomic_DNA"/>
</dbReference>
<dbReference type="Pfam" id="PF11951">
    <property type="entry name" value="Fungal_trans_2"/>
    <property type="match status" value="1"/>
</dbReference>
<dbReference type="PANTHER" id="PTHR36206:SF12">
    <property type="entry name" value="ASPERCRYPTIN BIOSYNTHESIS CLUSTER-SPECIFIC TRANSCRIPTION REGULATOR ATNN-RELATED"/>
    <property type="match status" value="1"/>
</dbReference>
<dbReference type="PANTHER" id="PTHR36206">
    <property type="entry name" value="ASPERCRYPTIN BIOSYNTHESIS CLUSTER-SPECIFIC TRANSCRIPTION REGULATOR ATNN-RELATED"/>
    <property type="match status" value="1"/>
</dbReference>
<proteinExistence type="predicted"/>
<evidence type="ECO:0000313" key="8">
    <source>
        <dbReference type="Proteomes" id="UP000287124"/>
    </source>
</evidence>
<evidence type="ECO:0000256" key="3">
    <source>
        <dbReference type="ARBA" id="ARBA00023015"/>
    </source>
</evidence>
<dbReference type="Proteomes" id="UP000287124">
    <property type="component" value="Unassembled WGS sequence"/>
</dbReference>
<evidence type="ECO:0000256" key="1">
    <source>
        <dbReference type="ARBA" id="ARBA00022723"/>
    </source>
</evidence>
<evidence type="ECO:0000256" key="5">
    <source>
        <dbReference type="ARBA" id="ARBA00023163"/>
    </source>
</evidence>
<keyword evidence="1" id="KW-0479">Metal-binding</keyword>
<evidence type="ECO:0000256" key="2">
    <source>
        <dbReference type="ARBA" id="ARBA00022833"/>
    </source>
</evidence>
<evidence type="ECO:0000256" key="4">
    <source>
        <dbReference type="ARBA" id="ARBA00023125"/>
    </source>
</evidence>
<keyword evidence="8" id="KW-1185">Reference proteome</keyword>
<dbReference type="GO" id="GO:0003677">
    <property type="term" value="F:DNA binding"/>
    <property type="evidence" value="ECO:0007669"/>
    <property type="project" value="UniProtKB-KW"/>
</dbReference>
<keyword evidence="6" id="KW-0539">Nucleus</keyword>
<accession>A0A430MBQ0</accession>
<keyword evidence="3" id="KW-0805">Transcription regulation</keyword>
<dbReference type="AlphaFoldDB" id="A0A430MBQ0"/>
<dbReference type="InterPro" id="IPR052360">
    <property type="entry name" value="Transcr_Regulatory_Proteins"/>
</dbReference>